<reference evidence="3 4" key="1">
    <citation type="submission" date="2019-12" db="EMBL/GenBank/DDBJ databases">
        <title>Chromosome-level assembly of the Caenorhabditis remanei genome.</title>
        <authorList>
            <person name="Teterina A.A."/>
            <person name="Willis J.H."/>
            <person name="Phillips P.C."/>
        </authorList>
    </citation>
    <scope>NUCLEOTIDE SEQUENCE [LARGE SCALE GENOMIC DNA]</scope>
    <source>
        <strain evidence="3 4">PX506</strain>
        <tissue evidence="3">Whole organism</tissue>
    </source>
</reference>
<feature type="signal peptide" evidence="2">
    <location>
        <begin position="1"/>
        <end position="19"/>
    </location>
</feature>
<name>A0A6A5HBS8_CAERE</name>
<evidence type="ECO:0000256" key="2">
    <source>
        <dbReference type="SAM" id="SignalP"/>
    </source>
</evidence>
<evidence type="ECO:0000313" key="4">
    <source>
        <dbReference type="Proteomes" id="UP000483820"/>
    </source>
</evidence>
<feature type="chain" id="PRO_5025448000" evidence="2">
    <location>
        <begin position="20"/>
        <end position="176"/>
    </location>
</feature>
<dbReference type="KEGG" id="crq:GCK72_004223"/>
<dbReference type="GeneID" id="9813560"/>
<protein>
    <submittedName>
        <fullName evidence="3">Uncharacterized protein</fullName>
    </submittedName>
</protein>
<keyword evidence="1" id="KW-1133">Transmembrane helix</keyword>
<accession>A0A6A5HBS8</accession>
<keyword evidence="2" id="KW-0732">Signal</keyword>
<feature type="transmembrane region" description="Helical" evidence="1">
    <location>
        <begin position="92"/>
        <end position="110"/>
    </location>
</feature>
<dbReference type="CTD" id="9813560"/>
<evidence type="ECO:0000256" key="1">
    <source>
        <dbReference type="SAM" id="Phobius"/>
    </source>
</evidence>
<keyword evidence="1" id="KW-0812">Transmembrane</keyword>
<dbReference type="EMBL" id="WUAV01000002">
    <property type="protein sequence ID" value="KAF1764276.1"/>
    <property type="molecule type" value="Genomic_DNA"/>
</dbReference>
<comment type="caution">
    <text evidence="3">The sequence shown here is derived from an EMBL/GenBank/DDBJ whole genome shotgun (WGS) entry which is preliminary data.</text>
</comment>
<proteinExistence type="predicted"/>
<sequence>MKIFMILLLALLTISTVFAWTGTTPLNINCTDQRPCGLSSKCIQGRCFPLPGPLTRLDQDGPIDDCYAHGCEKPYECVMGKKLPDIRSKMKIFMILLLALLTISTVSAFTDTARTGIVCKTHQNCGFSARCIQGHCMPVPGTLTGDDGPPDGKDCDERCVGHYYQCVKGKCRFQKI</sequence>
<gene>
    <name evidence="3" type="ORF">GCK72_004223</name>
</gene>
<keyword evidence="1" id="KW-0472">Membrane</keyword>
<dbReference type="AlphaFoldDB" id="A0A6A5HBS8"/>
<dbReference type="RefSeq" id="XP_003101809.2">
    <property type="nucleotide sequence ID" value="XM_003101761.2"/>
</dbReference>
<organism evidence="3 4">
    <name type="scientific">Caenorhabditis remanei</name>
    <name type="common">Caenorhabditis vulgaris</name>
    <dbReference type="NCBI Taxonomy" id="31234"/>
    <lineage>
        <taxon>Eukaryota</taxon>
        <taxon>Metazoa</taxon>
        <taxon>Ecdysozoa</taxon>
        <taxon>Nematoda</taxon>
        <taxon>Chromadorea</taxon>
        <taxon>Rhabditida</taxon>
        <taxon>Rhabditina</taxon>
        <taxon>Rhabditomorpha</taxon>
        <taxon>Rhabditoidea</taxon>
        <taxon>Rhabditidae</taxon>
        <taxon>Peloderinae</taxon>
        <taxon>Caenorhabditis</taxon>
    </lineage>
</organism>
<evidence type="ECO:0000313" key="3">
    <source>
        <dbReference type="EMBL" id="KAF1764276.1"/>
    </source>
</evidence>
<dbReference type="Proteomes" id="UP000483820">
    <property type="component" value="Chromosome II"/>
</dbReference>